<dbReference type="GO" id="GO:0008017">
    <property type="term" value="F:microtubule binding"/>
    <property type="evidence" value="ECO:0007669"/>
    <property type="project" value="TreeGrafter"/>
</dbReference>
<name>A0A8R1DFK6_CAEJA</name>
<dbReference type="GO" id="GO:0097431">
    <property type="term" value="C:mitotic spindle pole"/>
    <property type="evidence" value="ECO:0007669"/>
    <property type="project" value="TreeGrafter"/>
</dbReference>
<dbReference type="InterPro" id="IPR011990">
    <property type="entry name" value="TPR-like_helical_dom_sf"/>
</dbReference>
<sequence length="246" mass="28022">MMSSVESYFHAIDSITAVGEFSEKSIGEALLKIEQLKFEDVPAEHRCGVLRRRAEFLYLLSNYATDKEKRVEMLEQAYQQALQGHVMDGTDFECAKVLCSTCGRLAEESSLKKKLDYGFKFKTYLDEALAVNNGDFELTHMRGRFCYTVASLSFVERMAAKVVGQIPDVSYKDALKDLLKAEELEEDVAENQLFIGKTYLALNDFVNAKKWLMKTVSNISDVPVEQEYYDEANALLQDKRLKSIKL</sequence>
<organism evidence="1 2">
    <name type="scientific">Caenorhabditis japonica</name>
    <dbReference type="NCBI Taxonomy" id="281687"/>
    <lineage>
        <taxon>Eukaryota</taxon>
        <taxon>Metazoa</taxon>
        <taxon>Ecdysozoa</taxon>
        <taxon>Nematoda</taxon>
        <taxon>Chromadorea</taxon>
        <taxon>Rhabditida</taxon>
        <taxon>Rhabditina</taxon>
        <taxon>Rhabditomorpha</taxon>
        <taxon>Rhabditoidea</taxon>
        <taxon>Rhabditidae</taxon>
        <taxon>Peloderinae</taxon>
        <taxon>Caenorhabditis</taxon>
    </lineage>
</organism>
<reference evidence="2" key="1">
    <citation type="submission" date="2010-08" db="EMBL/GenBank/DDBJ databases">
        <authorList>
            <consortium name="Caenorhabditis japonica Sequencing Consortium"/>
            <person name="Wilson R.K."/>
        </authorList>
    </citation>
    <scope>NUCLEOTIDE SEQUENCE [LARGE SCALE GENOMIC DNA]</scope>
    <source>
        <strain evidence="2">DF5081</strain>
    </source>
</reference>
<dbReference type="InterPro" id="IPR049039">
    <property type="entry name" value="RMD1-3_a_helical_rpt"/>
</dbReference>
<dbReference type="GO" id="GO:0005876">
    <property type="term" value="C:spindle microtubule"/>
    <property type="evidence" value="ECO:0007669"/>
    <property type="project" value="TreeGrafter"/>
</dbReference>
<dbReference type="AlphaFoldDB" id="A0A8R1DFK6"/>
<dbReference type="GO" id="GO:0005739">
    <property type="term" value="C:mitochondrion"/>
    <property type="evidence" value="ECO:0007669"/>
    <property type="project" value="TreeGrafter"/>
</dbReference>
<dbReference type="Gene3D" id="1.25.40.10">
    <property type="entry name" value="Tetratricopeptide repeat domain"/>
    <property type="match status" value="1"/>
</dbReference>
<evidence type="ECO:0000313" key="1">
    <source>
        <dbReference type="EnsemblMetazoa" id="CJA01012.1"/>
    </source>
</evidence>
<dbReference type="Pfam" id="PF21033">
    <property type="entry name" value="RMD1-3"/>
    <property type="match status" value="1"/>
</dbReference>
<keyword evidence="2" id="KW-1185">Reference proteome</keyword>
<accession>A0A8R1DFK6</accession>
<dbReference type="EnsemblMetazoa" id="CJA01012.1">
    <property type="protein sequence ID" value="CJA01012.1"/>
    <property type="gene ID" value="WBGene00120216"/>
</dbReference>
<protein>
    <submittedName>
        <fullName evidence="1">Uncharacterized protein</fullName>
    </submittedName>
</protein>
<dbReference type="Proteomes" id="UP000005237">
    <property type="component" value="Unassembled WGS sequence"/>
</dbReference>
<dbReference type="PANTHER" id="PTHR16056">
    <property type="entry name" value="REGULATOR OF MICROTUBULE DYNAMICS PROTEIN"/>
    <property type="match status" value="1"/>
</dbReference>
<dbReference type="PANTHER" id="PTHR16056:SF36">
    <property type="entry name" value="TETRATRICOPEPTIDE REPEAT PROTEIN"/>
    <property type="match status" value="1"/>
</dbReference>
<evidence type="ECO:0000313" key="2">
    <source>
        <dbReference type="Proteomes" id="UP000005237"/>
    </source>
</evidence>
<reference evidence="1" key="2">
    <citation type="submission" date="2022-06" db="UniProtKB">
        <authorList>
            <consortium name="EnsemblMetazoa"/>
        </authorList>
    </citation>
    <scope>IDENTIFICATION</scope>
    <source>
        <strain evidence="1">DF5081</strain>
    </source>
</reference>
<proteinExistence type="predicted"/>
<dbReference type="SUPFAM" id="SSF48452">
    <property type="entry name" value="TPR-like"/>
    <property type="match status" value="1"/>
</dbReference>